<dbReference type="GO" id="GO:0016853">
    <property type="term" value="F:isomerase activity"/>
    <property type="evidence" value="ECO:0007669"/>
    <property type="project" value="UniProtKB-KW"/>
</dbReference>
<dbReference type="PANTHER" id="PTHR12110">
    <property type="entry name" value="HYDROXYPYRUVATE ISOMERASE"/>
    <property type="match status" value="1"/>
</dbReference>
<sequence length="271" mass="30894">MNLLLWGVDMTDAMFPILELIKETGYDTVEIPIMDLNPKKWEGWRKKLDELGLSVVAETINGPEHNSIDKSEFKRKDALDFNKAVLDCADVLGVELLIGPIHSALGVFTGAPATEEEKKWGAEVLHDLSEHAQKYNITLGLEYLNRFESYLVSCTDELMELMGRVNHPSCKLMFDTFHANIEEKRLPDAIRKMADHLVHVQLSENDRGTLGHGHVNFEEVISTLKEIDYKGVISVEAFSQKLVAANIWRKMFESEEQLTKDSYKYLKVLTR</sequence>
<dbReference type="EMBL" id="CP029480">
    <property type="protein sequence ID" value="AWW00854.1"/>
    <property type="molecule type" value="Genomic_DNA"/>
</dbReference>
<dbReference type="Pfam" id="PF01261">
    <property type="entry name" value="AP_endonuc_2"/>
    <property type="match status" value="1"/>
</dbReference>
<dbReference type="Gene3D" id="3.20.20.150">
    <property type="entry name" value="Divalent-metal-dependent TIM barrel enzymes"/>
    <property type="match status" value="1"/>
</dbReference>
<evidence type="ECO:0000313" key="2">
    <source>
        <dbReference type="EMBL" id="AWW00854.1"/>
    </source>
</evidence>
<evidence type="ECO:0000259" key="1">
    <source>
        <dbReference type="Pfam" id="PF01261"/>
    </source>
</evidence>
<dbReference type="OrthoDB" id="9801426at2"/>
<protein>
    <submittedName>
        <fullName evidence="2">Sugar phosphate isomerase/epimerase</fullName>
    </submittedName>
</protein>
<dbReference type="InterPro" id="IPR013022">
    <property type="entry name" value="Xyl_isomerase-like_TIM-brl"/>
</dbReference>
<keyword evidence="2" id="KW-0413">Isomerase</keyword>
<dbReference type="SUPFAM" id="SSF51658">
    <property type="entry name" value="Xylose isomerase-like"/>
    <property type="match status" value="1"/>
</dbReference>
<reference evidence="2 3" key="1">
    <citation type="submission" date="2018-05" db="EMBL/GenBank/DDBJ databases">
        <title>Complete genome sequence of Arcticibacterium luteifluviistationis SM1504T, a cytophagaceae bacterium isolated from Arctic surface seawater.</title>
        <authorList>
            <person name="Li Y."/>
            <person name="Qin Q.-L."/>
        </authorList>
    </citation>
    <scope>NUCLEOTIDE SEQUENCE [LARGE SCALE GENOMIC DNA]</scope>
    <source>
        <strain evidence="2 3">SM1504</strain>
    </source>
</reference>
<feature type="domain" description="Xylose isomerase-like TIM barrel" evidence="1">
    <location>
        <begin position="18"/>
        <end position="267"/>
    </location>
</feature>
<keyword evidence="3" id="KW-1185">Reference proteome</keyword>
<dbReference type="KEGG" id="als:DJ013_08970"/>
<gene>
    <name evidence="2" type="ORF">DJ013_08970</name>
</gene>
<accession>A0A2Z4GIS9</accession>
<proteinExistence type="predicted"/>
<name>A0A2Z4GIS9_9BACT</name>
<organism evidence="2 3">
    <name type="scientific">Arcticibacterium luteifluviistationis</name>
    <dbReference type="NCBI Taxonomy" id="1784714"/>
    <lineage>
        <taxon>Bacteria</taxon>
        <taxon>Pseudomonadati</taxon>
        <taxon>Bacteroidota</taxon>
        <taxon>Cytophagia</taxon>
        <taxon>Cytophagales</taxon>
        <taxon>Leadbetterellaceae</taxon>
        <taxon>Arcticibacterium</taxon>
    </lineage>
</organism>
<dbReference type="AlphaFoldDB" id="A0A2Z4GIS9"/>
<evidence type="ECO:0000313" key="3">
    <source>
        <dbReference type="Proteomes" id="UP000249873"/>
    </source>
</evidence>
<dbReference type="InterPro" id="IPR036237">
    <property type="entry name" value="Xyl_isomerase-like_sf"/>
</dbReference>
<dbReference type="Proteomes" id="UP000249873">
    <property type="component" value="Chromosome"/>
</dbReference>
<dbReference type="InterPro" id="IPR050312">
    <property type="entry name" value="IolE/XylAMocC-like"/>
</dbReference>